<feature type="transmembrane region" description="Helical" evidence="6">
    <location>
        <begin position="48"/>
        <end position="69"/>
    </location>
</feature>
<reference evidence="9" key="1">
    <citation type="journal article" date="2017" name="Nat. Microbiol.">
        <title>Global analysis of biosynthetic gene clusters reveals vast potential of secondary metabolite production in Penicillium species.</title>
        <authorList>
            <person name="Nielsen J.C."/>
            <person name="Grijseels S."/>
            <person name="Prigent S."/>
            <person name="Ji B."/>
            <person name="Dainat J."/>
            <person name="Nielsen K.F."/>
            <person name="Frisvad J.C."/>
            <person name="Workman M."/>
            <person name="Nielsen J."/>
        </authorList>
    </citation>
    <scope>NUCLEOTIDE SEQUENCE [LARGE SCALE GENOMIC DNA]</scope>
    <source>
        <strain evidence="9">IBT 31321</strain>
    </source>
</reference>
<dbReference type="EMBL" id="MDDG01000003">
    <property type="protein sequence ID" value="OQE43385.1"/>
    <property type="molecule type" value="Genomic_DNA"/>
</dbReference>
<name>A0A1V6UY99_9EURO</name>
<feature type="transmembrane region" description="Helical" evidence="6">
    <location>
        <begin position="373"/>
        <end position="392"/>
    </location>
</feature>
<evidence type="ECO:0000256" key="3">
    <source>
        <dbReference type="ARBA" id="ARBA00022692"/>
    </source>
</evidence>
<proteinExistence type="predicted"/>
<keyword evidence="5 6" id="KW-0472">Membrane</keyword>
<dbReference type="PANTHER" id="PTHR23502">
    <property type="entry name" value="MAJOR FACILITATOR SUPERFAMILY"/>
    <property type="match status" value="1"/>
</dbReference>
<dbReference type="AlphaFoldDB" id="A0A1V6UY99"/>
<keyword evidence="4 6" id="KW-1133">Transmembrane helix</keyword>
<comment type="subcellular location">
    <subcellularLocation>
        <location evidence="1">Membrane</location>
        <topology evidence="1">Multi-pass membrane protein</topology>
    </subcellularLocation>
</comment>
<feature type="domain" description="Major facilitator superfamily (MFS) profile" evidence="7">
    <location>
        <begin position="1"/>
        <end position="398"/>
    </location>
</feature>
<feature type="transmembrane region" description="Helical" evidence="6">
    <location>
        <begin position="228"/>
        <end position="248"/>
    </location>
</feature>
<dbReference type="PANTHER" id="PTHR23502:SF51">
    <property type="entry name" value="QUINIDINE RESISTANCE PROTEIN 1-RELATED"/>
    <property type="match status" value="1"/>
</dbReference>
<dbReference type="GO" id="GO:0042908">
    <property type="term" value="P:xenobiotic transport"/>
    <property type="evidence" value="ECO:0007669"/>
    <property type="project" value="UniProtKB-ARBA"/>
</dbReference>
<keyword evidence="2" id="KW-0813">Transport</keyword>
<evidence type="ECO:0000256" key="2">
    <source>
        <dbReference type="ARBA" id="ARBA00022448"/>
    </source>
</evidence>
<evidence type="ECO:0000313" key="9">
    <source>
        <dbReference type="Proteomes" id="UP000191500"/>
    </source>
</evidence>
<protein>
    <recommendedName>
        <fullName evidence="7">Major facilitator superfamily (MFS) profile domain-containing protein</fullName>
    </recommendedName>
</protein>
<dbReference type="Proteomes" id="UP000191500">
    <property type="component" value="Unassembled WGS sequence"/>
</dbReference>
<feature type="transmembrane region" description="Helical" evidence="6">
    <location>
        <begin position="308"/>
        <end position="329"/>
    </location>
</feature>
<gene>
    <name evidence="8" type="ORF">PENCOP_c003G04449</name>
</gene>
<dbReference type="PROSITE" id="PS50850">
    <property type="entry name" value="MFS"/>
    <property type="match status" value="1"/>
</dbReference>
<organism evidence="8 9">
    <name type="scientific">Penicillium coprophilum</name>
    <dbReference type="NCBI Taxonomy" id="36646"/>
    <lineage>
        <taxon>Eukaryota</taxon>
        <taxon>Fungi</taxon>
        <taxon>Dikarya</taxon>
        <taxon>Ascomycota</taxon>
        <taxon>Pezizomycotina</taxon>
        <taxon>Eurotiomycetes</taxon>
        <taxon>Eurotiomycetidae</taxon>
        <taxon>Eurotiales</taxon>
        <taxon>Aspergillaceae</taxon>
        <taxon>Penicillium</taxon>
    </lineage>
</organism>
<feature type="transmembrane region" description="Helical" evidence="6">
    <location>
        <begin position="81"/>
        <end position="103"/>
    </location>
</feature>
<dbReference type="GO" id="GO:0005886">
    <property type="term" value="C:plasma membrane"/>
    <property type="evidence" value="ECO:0007669"/>
    <property type="project" value="TreeGrafter"/>
</dbReference>
<dbReference type="InterPro" id="IPR036259">
    <property type="entry name" value="MFS_trans_sf"/>
</dbReference>
<keyword evidence="3 6" id="KW-0812">Transmembrane</keyword>
<feature type="transmembrane region" description="Helical" evidence="6">
    <location>
        <begin position="191"/>
        <end position="216"/>
    </location>
</feature>
<dbReference type="InterPro" id="IPR020846">
    <property type="entry name" value="MFS_dom"/>
</dbReference>
<dbReference type="GO" id="GO:0022857">
    <property type="term" value="F:transmembrane transporter activity"/>
    <property type="evidence" value="ECO:0007669"/>
    <property type="project" value="InterPro"/>
</dbReference>
<evidence type="ECO:0000256" key="4">
    <source>
        <dbReference type="ARBA" id="ARBA00022989"/>
    </source>
</evidence>
<dbReference type="InterPro" id="IPR011701">
    <property type="entry name" value="MFS"/>
</dbReference>
<feature type="transmembrane region" description="Helical" evidence="6">
    <location>
        <begin position="283"/>
        <end position="302"/>
    </location>
</feature>
<feature type="transmembrane region" description="Helical" evidence="6">
    <location>
        <begin position="109"/>
        <end position="131"/>
    </location>
</feature>
<evidence type="ECO:0000256" key="1">
    <source>
        <dbReference type="ARBA" id="ARBA00004141"/>
    </source>
</evidence>
<evidence type="ECO:0000256" key="5">
    <source>
        <dbReference type="ARBA" id="ARBA00023136"/>
    </source>
</evidence>
<feature type="transmembrane region" description="Helical" evidence="6">
    <location>
        <begin position="23"/>
        <end position="42"/>
    </location>
</feature>
<keyword evidence="9" id="KW-1185">Reference proteome</keyword>
<dbReference type="Gene3D" id="1.20.1250.20">
    <property type="entry name" value="MFS general substrate transporter like domains"/>
    <property type="match status" value="1"/>
</dbReference>
<dbReference type="PROSITE" id="PS00216">
    <property type="entry name" value="SUGAR_TRANSPORT_1"/>
    <property type="match status" value="1"/>
</dbReference>
<evidence type="ECO:0000256" key="6">
    <source>
        <dbReference type="SAM" id="Phobius"/>
    </source>
</evidence>
<accession>A0A1V6UY99</accession>
<dbReference type="STRING" id="36646.A0A1V6UY99"/>
<sequence>MAVASIAPALVGDMADILGRRPVYILTLSVYSAANMAIALTRSYPSLLGLRVIQALSISGTFSIAYGVVTDVASPAERGSYAALVSFATTIAPSIGPILGGALTFAAGWWWTFWFLCIASSICLTVMVLFLPETSRHIVGDGSIPPPRMLQLPIPKTMNHWQNNDLDPAAVLWRVPNPLKSFTILWRKDNAIIIVACGLLYVIYTCINASLSTLFVKIYNLNQWEAGLIYLPFGIGGSCSAFISGRILDQSWHKARQAKGLSTDKAVDDNLDTFPVEKARLRVIWAPMLITTCLVIGFGWILHYHKFIAIPLVFQFFLGLVMQLDFSIYNTLLVDKNNRAPAAAQASSNIVRGAMAAIAVSFLQDMIDKLGIGWTFTFMGGLSLLASALFWIDYEKGAGWRQMDANDGVGL</sequence>
<dbReference type="SUPFAM" id="SSF103473">
    <property type="entry name" value="MFS general substrate transporter"/>
    <property type="match status" value="1"/>
</dbReference>
<dbReference type="GO" id="GO:0140115">
    <property type="term" value="P:export across plasma membrane"/>
    <property type="evidence" value="ECO:0007669"/>
    <property type="project" value="UniProtKB-ARBA"/>
</dbReference>
<comment type="caution">
    <text evidence="8">The sequence shown here is derived from an EMBL/GenBank/DDBJ whole genome shotgun (WGS) entry which is preliminary data.</text>
</comment>
<dbReference type="Pfam" id="PF07690">
    <property type="entry name" value="MFS_1"/>
    <property type="match status" value="1"/>
</dbReference>
<evidence type="ECO:0000313" key="8">
    <source>
        <dbReference type="EMBL" id="OQE43385.1"/>
    </source>
</evidence>
<dbReference type="InterPro" id="IPR005829">
    <property type="entry name" value="Sugar_transporter_CS"/>
</dbReference>
<evidence type="ECO:0000259" key="7">
    <source>
        <dbReference type="PROSITE" id="PS50850"/>
    </source>
</evidence>